<feature type="transmembrane region" description="Helical" evidence="2">
    <location>
        <begin position="175"/>
        <end position="199"/>
    </location>
</feature>
<feature type="transmembrane region" description="Helical" evidence="2">
    <location>
        <begin position="281"/>
        <end position="307"/>
    </location>
</feature>
<name>A0ABU9ZEK4_9HYPH</name>
<reference evidence="3 4" key="1">
    <citation type="journal article" date="2023" name="PLoS ONE">
        <title>Complete genome assembly of Hawai'i environmental nontuberculous mycobacteria reveals unexpected co-isolation with methylobacteria.</title>
        <authorList>
            <person name="Hendrix J."/>
            <person name="Epperson L.E."/>
            <person name="Tong E.I."/>
            <person name="Chan Y.L."/>
            <person name="Hasan N.A."/>
            <person name="Dawrs S.N."/>
            <person name="Norton G.J."/>
            <person name="Virdi R."/>
            <person name="Crooks J.L."/>
            <person name="Chan E.D."/>
            <person name="Honda J.R."/>
            <person name="Strong M."/>
        </authorList>
    </citation>
    <scope>NUCLEOTIDE SEQUENCE [LARGE SCALE GENOMIC DNA]</scope>
    <source>
        <strain evidence="3 4">NJH_HI01</strain>
    </source>
</reference>
<dbReference type="RefSeq" id="WP_183667887.1">
    <property type="nucleotide sequence ID" value="NZ_JACHOS010000007.1"/>
</dbReference>
<evidence type="ECO:0000256" key="1">
    <source>
        <dbReference type="SAM" id="MobiDB-lite"/>
    </source>
</evidence>
<comment type="caution">
    <text evidence="3">The sequence shown here is derived from an EMBL/GenBank/DDBJ whole genome shotgun (WGS) entry which is preliminary data.</text>
</comment>
<protein>
    <submittedName>
        <fullName evidence="3">Uncharacterized protein</fullName>
    </submittedName>
</protein>
<feature type="transmembrane region" description="Helical" evidence="2">
    <location>
        <begin position="12"/>
        <end position="34"/>
    </location>
</feature>
<accession>A0ABU9ZEK4</accession>
<proteinExistence type="predicted"/>
<evidence type="ECO:0000313" key="3">
    <source>
        <dbReference type="EMBL" id="MEN3229754.1"/>
    </source>
</evidence>
<feature type="region of interest" description="Disordered" evidence="1">
    <location>
        <begin position="322"/>
        <end position="347"/>
    </location>
</feature>
<evidence type="ECO:0000256" key="2">
    <source>
        <dbReference type="SAM" id="Phobius"/>
    </source>
</evidence>
<gene>
    <name evidence="3" type="ORF">PUR21_19225</name>
</gene>
<keyword evidence="2" id="KW-1133">Transmembrane helix</keyword>
<feature type="compositionally biased region" description="Basic and acidic residues" evidence="1">
    <location>
        <begin position="322"/>
        <end position="337"/>
    </location>
</feature>
<keyword evidence="2" id="KW-0472">Membrane</keyword>
<organism evidence="3 4">
    <name type="scientific">Methylorubrum rhodesianum</name>
    <dbReference type="NCBI Taxonomy" id="29427"/>
    <lineage>
        <taxon>Bacteria</taxon>
        <taxon>Pseudomonadati</taxon>
        <taxon>Pseudomonadota</taxon>
        <taxon>Alphaproteobacteria</taxon>
        <taxon>Hyphomicrobiales</taxon>
        <taxon>Methylobacteriaceae</taxon>
        <taxon>Methylorubrum</taxon>
    </lineage>
</organism>
<keyword evidence="2" id="KW-0812">Transmembrane</keyword>
<keyword evidence="4" id="KW-1185">Reference proteome</keyword>
<dbReference type="Proteomes" id="UP001404845">
    <property type="component" value="Unassembled WGS sequence"/>
</dbReference>
<sequence>MKAMFGSEVLEVGIGMALLFLFMSLIATALRELIENFAKSRSHDLERGISELLQERKFTGSLESFYNHPLIASLYDGDYRTGSRKLPSYIPRQSFSLAVLDLAAKATKTQSPLSLETLKKSLSEDSAPNPVQQVVLTALSHGANDLDKIRKTIEEWYDGTMDRVSGWYTRRTARILGVLGLATAVFFNVDAITVAQSLIRDKSLREAVVAQAEKTGQFGQNNSDSRQDTSATFTDLKSRLSEIGFPIGWVLQEGGLYPGPQSCVAAGIDASGQQAKPRCAIGWSLITTICGWLITALAIMLGAPFWFDVMNRFMVVRSTVKPKEKSPDEASVDRQYGERNSGAAGRA</sequence>
<evidence type="ECO:0000313" key="4">
    <source>
        <dbReference type="Proteomes" id="UP001404845"/>
    </source>
</evidence>
<dbReference type="EMBL" id="JAQYXL010000001">
    <property type="protein sequence ID" value="MEN3229754.1"/>
    <property type="molecule type" value="Genomic_DNA"/>
</dbReference>